<evidence type="ECO:0000313" key="8">
    <source>
        <dbReference type="EMBL" id="MBE8717340.1"/>
    </source>
</evidence>
<organism evidence="8 9">
    <name type="scientific">Cellvibrio polysaccharolyticus</name>
    <dbReference type="NCBI Taxonomy" id="2082724"/>
    <lineage>
        <taxon>Bacteria</taxon>
        <taxon>Pseudomonadati</taxon>
        <taxon>Pseudomonadota</taxon>
        <taxon>Gammaproteobacteria</taxon>
        <taxon>Cellvibrionales</taxon>
        <taxon>Cellvibrionaceae</taxon>
        <taxon>Cellvibrio</taxon>
    </lineage>
</organism>
<evidence type="ECO:0000256" key="3">
    <source>
        <dbReference type="ARBA" id="ARBA00022692"/>
    </source>
</evidence>
<feature type="transmembrane region" description="Helical" evidence="6">
    <location>
        <begin position="708"/>
        <end position="727"/>
    </location>
</feature>
<proteinExistence type="predicted"/>
<keyword evidence="3 6" id="KW-0812">Transmembrane</keyword>
<dbReference type="InterPro" id="IPR038766">
    <property type="entry name" value="Membrane_comp_ABC_pdt"/>
</dbReference>
<feature type="transmembrane region" description="Helical" evidence="6">
    <location>
        <begin position="350"/>
        <end position="372"/>
    </location>
</feature>
<protein>
    <submittedName>
        <fullName evidence="8">ABC transporter permease</fullName>
    </submittedName>
</protein>
<dbReference type="Pfam" id="PF02687">
    <property type="entry name" value="FtsX"/>
    <property type="match status" value="2"/>
</dbReference>
<feature type="transmembrane region" description="Helical" evidence="6">
    <location>
        <begin position="256"/>
        <end position="276"/>
    </location>
</feature>
<feature type="transmembrane region" description="Helical" evidence="6">
    <location>
        <begin position="308"/>
        <end position="330"/>
    </location>
</feature>
<feature type="domain" description="ABC3 transporter permease C-terminal" evidence="7">
    <location>
        <begin position="260"/>
        <end position="371"/>
    </location>
</feature>
<keyword evidence="4 6" id="KW-1133">Transmembrane helix</keyword>
<keyword evidence="2" id="KW-1003">Cell membrane</keyword>
<name>A0A928V221_9GAMM</name>
<accession>A0A928V221</accession>
<evidence type="ECO:0000256" key="5">
    <source>
        <dbReference type="ARBA" id="ARBA00023136"/>
    </source>
</evidence>
<feature type="transmembrane region" description="Helical" evidence="6">
    <location>
        <begin position="416"/>
        <end position="441"/>
    </location>
</feature>
<evidence type="ECO:0000256" key="1">
    <source>
        <dbReference type="ARBA" id="ARBA00004651"/>
    </source>
</evidence>
<feature type="transmembrane region" description="Helical" evidence="6">
    <location>
        <begin position="393"/>
        <end position="410"/>
    </location>
</feature>
<dbReference type="EMBL" id="PRDL01000001">
    <property type="protein sequence ID" value="MBE8717340.1"/>
    <property type="molecule type" value="Genomic_DNA"/>
</dbReference>
<dbReference type="InterPro" id="IPR003838">
    <property type="entry name" value="ABC3_permease_C"/>
</dbReference>
<comment type="subcellular location">
    <subcellularLocation>
        <location evidence="1">Cell membrane</location>
        <topology evidence="1">Multi-pass membrane protein</topology>
    </subcellularLocation>
</comment>
<keyword evidence="5 6" id="KW-0472">Membrane</keyword>
<evidence type="ECO:0000256" key="6">
    <source>
        <dbReference type="SAM" id="Phobius"/>
    </source>
</evidence>
<dbReference type="GO" id="GO:0005886">
    <property type="term" value="C:plasma membrane"/>
    <property type="evidence" value="ECO:0007669"/>
    <property type="project" value="UniProtKB-SubCell"/>
</dbReference>
<comment type="caution">
    <text evidence="8">The sequence shown here is derived from an EMBL/GenBank/DDBJ whole genome shotgun (WGS) entry which is preliminary data.</text>
</comment>
<evidence type="ECO:0000256" key="4">
    <source>
        <dbReference type="ARBA" id="ARBA00022989"/>
    </source>
</evidence>
<evidence type="ECO:0000256" key="2">
    <source>
        <dbReference type="ARBA" id="ARBA00022475"/>
    </source>
</evidence>
<sequence length="830" mass="90983">MLAIKLLWRNWRSGEVRLLAAALVIAVAVVSSIAIFTDRLDRTLVRESNMLLGADSLVRSSHPVDTAWHALADNRAVQHSDAVVFSSMVHAGDHMHLASVKAVLPEYPLRGALEISDKPFAVKAQDIRIAEAAPPPGEVWVDSRLFPLLNIEAGDDISIGERDFRVTRVLIREPDSGNPFSFMGARVLMNLDDLASTGVVQPGSRVEYQWLLAGDTSAVNALLENIKPLLSEHQRIVDAGSANRGLGRTLNTGKQFLMLSAVIGVLLAGVAIALAAQQFSRRHIDQVALLKSLGMSARRVRAIYGQQLLLLAALAAIPGLLIGELVQQSVAAGLQQAYNVALVPPGFYPYWISFVSGLICLVCFALPALWFLPTIPPIRILRRDLEVQSASTGWRVGMAALAVLVLILLFSRDYWLAASVSAGLVGIVIVAIVISLLMLALGRKMTARRGSIWRIAIGTMQRHKEQTLIQLVVFATALMLLLVLVIVRTSMLQEWQTQLPENTPNHFLVNVAPYDVEPIQQAIDQRQYAREQLYPMVRGRLVEVNGESVTDEQRRSRDVFTREANLTWTDTLGDDNRVVAGQWWDSWQATQEGLPGVSVEVEMAQGAGLKLGDRLTFSLGGLTMEAEIASFRSLDWRSMKPNFFFIFEPGALESYSPTFITSLFLPAEDKAFINDLLRDYPTMLVIELDRIMAQIRSVVQHVSDGVQLVLWLILVASALVLMAAVNSSLDSRKQEAGLLRALGSPGRIMVGSVWAEFSLIGFLAGLIAVLGAEILLLSLQHYVLEIPVSPHYIFWLISPVVGALLVGSLGAWSCRSVVKTPPGIVLREAS</sequence>
<dbReference type="AlphaFoldDB" id="A0A928V221"/>
<evidence type="ECO:0000259" key="7">
    <source>
        <dbReference type="Pfam" id="PF02687"/>
    </source>
</evidence>
<dbReference type="PANTHER" id="PTHR30287">
    <property type="entry name" value="MEMBRANE COMPONENT OF PREDICTED ABC SUPERFAMILY METABOLITE UPTAKE TRANSPORTER"/>
    <property type="match status" value="1"/>
</dbReference>
<dbReference type="Proteomes" id="UP000652567">
    <property type="component" value="Unassembled WGS sequence"/>
</dbReference>
<feature type="transmembrane region" description="Helical" evidence="6">
    <location>
        <begin position="792"/>
        <end position="812"/>
    </location>
</feature>
<evidence type="ECO:0000313" key="9">
    <source>
        <dbReference type="Proteomes" id="UP000652567"/>
    </source>
</evidence>
<feature type="transmembrane region" description="Helical" evidence="6">
    <location>
        <begin position="468"/>
        <end position="487"/>
    </location>
</feature>
<dbReference type="RefSeq" id="WP_193909123.1">
    <property type="nucleotide sequence ID" value="NZ_PRDL01000001.1"/>
</dbReference>
<gene>
    <name evidence="8" type="ORF">C4F51_09085</name>
</gene>
<dbReference type="PANTHER" id="PTHR30287:SF1">
    <property type="entry name" value="INNER MEMBRANE PROTEIN"/>
    <property type="match status" value="1"/>
</dbReference>
<keyword evidence="9" id="KW-1185">Reference proteome</keyword>
<feature type="transmembrane region" description="Helical" evidence="6">
    <location>
        <begin position="748"/>
        <end position="772"/>
    </location>
</feature>
<feature type="domain" description="ABC3 transporter permease C-terminal" evidence="7">
    <location>
        <begin position="709"/>
        <end position="822"/>
    </location>
</feature>
<reference evidence="8" key="1">
    <citation type="submission" date="2018-07" db="EMBL/GenBank/DDBJ databases">
        <title>Genome assembly of strain Ka43.</title>
        <authorList>
            <person name="Kukolya J."/>
            <person name="Nagy I."/>
            <person name="Horvath B."/>
            <person name="Toth A."/>
        </authorList>
    </citation>
    <scope>NUCLEOTIDE SEQUENCE</scope>
    <source>
        <strain evidence="8">KB43</strain>
    </source>
</reference>